<evidence type="ECO:0000313" key="9">
    <source>
        <dbReference type="Proteomes" id="UP000516437"/>
    </source>
</evidence>
<dbReference type="InterPro" id="IPR044839">
    <property type="entry name" value="NDR1-like"/>
</dbReference>
<dbReference type="PANTHER" id="PTHR31415:SF89">
    <property type="entry name" value="PROTEIN NDR1-LIKE"/>
    <property type="match status" value="1"/>
</dbReference>
<organism evidence="7 9">
    <name type="scientific">Morella rubra</name>
    <name type="common">Chinese bayberry</name>
    <dbReference type="NCBI Taxonomy" id="262757"/>
    <lineage>
        <taxon>Eukaryota</taxon>
        <taxon>Viridiplantae</taxon>
        <taxon>Streptophyta</taxon>
        <taxon>Embryophyta</taxon>
        <taxon>Tracheophyta</taxon>
        <taxon>Spermatophyta</taxon>
        <taxon>Magnoliopsida</taxon>
        <taxon>eudicotyledons</taxon>
        <taxon>Gunneridae</taxon>
        <taxon>Pentapetalae</taxon>
        <taxon>rosids</taxon>
        <taxon>fabids</taxon>
        <taxon>Fagales</taxon>
        <taxon>Myricaceae</taxon>
        <taxon>Morella</taxon>
    </lineage>
</organism>
<proteinExistence type="predicted"/>
<evidence type="ECO:0000256" key="1">
    <source>
        <dbReference type="ARBA" id="ARBA00004167"/>
    </source>
</evidence>
<reference evidence="7" key="1">
    <citation type="submission" date="2018-07" db="EMBL/GenBank/DDBJ databases">
        <authorList>
            <person name="Gao Z.-S."/>
            <person name="Jia H.-M."/>
            <person name="Jia H.-J."/>
            <person name="Cai Q.-L."/>
            <person name="Wang Y."/>
            <person name="Zhao H.-B."/>
        </authorList>
    </citation>
    <scope>NUCLEOTIDE SEQUENCE</scope>
    <source>
        <tissue evidence="7">Leaves</tissue>
    </source>
</reference>
<dbReference type="GO" id="GO:0098542">
    <property type="term" value="P:defense response to other organism"/>
    <property type="evidence" value="ECO:0007669"/>
    <property type="project" value="InterPro"/>
</dbReference>
<feature type="transmembrane region" description="Helical" evidence="5">
    <location>
        <begin position="7"/>
        <end position="29"/>
    </location>
</feature>
<evidence type="ECO:0000259" key="6">
    <source>
        <dbReference type="Pfam" id="PF03168"/>
    </source>
</evidence>
<evidence type="ECO:0000256" key="4">
    <source>
        <dbReference type="ARBA" id="ARBA00023136"/>
    </source>
</evidence>
<dbReference type="InterPro" id="IPR004864">
    <property type="entry name" value="LEA_2"/>
</dbReference>
<dbReference type="OrthoDB" id="1934762at2759"/>
<evidence type="ECO:0000313" key="8">
    <source>
        <dbReference type="EMBL" id="KAB1201331.1"/>
    </source>
</evidence>
<feature type="domain" description="Late embryogenesis abundant protein LEA-2 subgroup" evidence="6">
    <location>
        <begin position="62"/>
        <end position="157"/>
    </location>
</feature>
<sequence>MCEAKNFYVWLLEVLALLGILALCLWLALRPQSPSYTIVDFSIPQSSLANNKGQNGTFLYDLEIENPNKDSSIYYDDILLTFFYGQDTVGQRTIPAFHQGTGRTRKIIDYVDANPRVWRSLLNAISNATAEMKVGLLTRIQYKTWGKKSKHHGLDLQGHLKIGSNGKISGKKKKIKLTHASKKWRRYKA</sequence>
<reference evidence="7" key="3">
    <citation type="submission" date="2019-09" db="EMBL/GenBank/DDBJ databases">
        <authorList>
            <person name="Gao Z."/>
        </authorList>
    </citation>
    <scope>NUCLEOTIDE SEQUENCE</scope>
    <source>
        <tissue evidence="7">Leaves</tissue>
    </source>
</reference>
<reference evidence="7 9" key="2">
    <citation type="journal article" date="2019" name="Plant Biotechnol. J.">
        <title>The red bayberry genome and genetic basis of sex determination.</title>
        <authorList>
            <person name="Jia H.M."/>
            <person name="Jia H.J."/>
            <person name="Cai Q.L."/>
            <person name="Wang Y."/>
            <person name="Zhao H.B."/>
            <person name="Yang W.F."/>
            <person name="Wang G.Y."/>
            <person name="Li Y.H."/>
            <person name="Zhan D.L."/>
            <person name="Shen Y.T."/>
            <person name="Niu Q.F."/>
            <person name="Chang L."/>
            <person name="Qiu J."/>
            <person name="Zhao L."/>
            <person name="Xie H.B."/>
            <person name="Fu W.Y."/>
            <person name="Jin J."/>
            <person name="Li X.W."/>
            <person name="Jiao Y."/>
            <person name="Zhou C.C."/>
            <person name="Tu T."/>
            <person name="Chai C.Y."/>
            <person name="Gao J.L."/>
            <person name="Fan L.J."/>
            <person name="van de Weg E."/>
            <person name="Wang J.Y."/>
            <person name="Gao Z.S."/>
        </authorList>
    </citation>
    <scope>NUCLEOTIDE SEQUENCE [LARGE SCALE GENOMIC DNA]</scope>
    <source>
        <tissue evidence="7">Leaves</tissue>
    </source>
</reference>
<dbReference type="Pfam" id="PF03168">
    <property type="entry name" value="LEA_2"/>
    <property type="match status" value="1"/>
</dbReference>
<evidence type="ECO:0000256" key="3">
    <source>
        <dbReference type="ARBA" id="ARBA00022989"/>
    </source>
</evidence>
<gene>
    <name evidence="7" type="ORF">CJ030_MR0G004294</name>
    <name evidence="8" type="ORF">CJ030_MR0G004306</name>
</gene>
<accession>A0A6A1UM23</accession>
<keyword evidence="4 5" id="KW-0472">Membrane</keyword>
<dbReference type="PANTHER" id="PTHR31415">
    <property type="entry name" value="OS05G0367900 PROTEIN"/>
    <property type="match status" value="1"/>
</dbReference>
<comment type="caution">
    <text evidence="7">The sequence shown here is derived from an EMBL/GenBank/DDBJ whole genome shotgun (WGS) entry which is preliminary data.</text>
</comment>
<comment type="subcellular location">
    <subcellularLocation>
        <location evidence="1">Membrane</location>
        <topology evidence="1">Single-pass membrane protein</topology>
    </subcellularLocation>
</comment>
<evidence type="ECO:0000256" key="2">
    <source>
        <dbReference type="ARBA" id="ARBA00022692"/>
    </source>
</evidence>
<dbReference type="GO" id="GO:0009506">
    <property type="term" value="C:plasmodesma"/>
    <property type="evidence" value="ECO:0007669"/>
    <property type="project" value="TreeGrafter"/>
</dbReference>
<evidence type="ECO:0000313" key="7">
    <source>
        <dbReference type="EMBL" id="KAB1201319.1"/>
    </source>
</evidence>
<dbReference type="EMBL" id="RXIC02000078">
    <property type="protein sequence ID" value="KAB1201331.1"/>
    <property type="molecule type" value="Genomic_DNA"/>
</dbReference>
<dbReference type="AlphaFoldDB" id="A0A6A1UM23"/>
<name>A0A6A1UM23_9ROSI</name>
<dbReference type="GO" id="GO:0005886">
    <property type="term" value="C:plasma membrane"/>
    <property type="evidence" value="ECO:0007669"/>
    <property type="project" value="TreeGrafter"/>
</dbReference>
<dbReference type="EMBL" id="RXIC02000078">
    <property type="protein sequence ID" value="KAB1201319.1"/>
    <property type="molecule type" value="Genomic_DNA"/>
</dbReference>
<dbReference type="Proteomes" id="UP000516437">
    <property type="component" value="Unassembled WGS sequence"/>
</dbReference>
<keyword evidence="9" id="KW-1185">Reference proteome</keyword>
<keyword evidence="3 5" id="KW-1133">Transmembrane helix</keyword>
<keyword evidence="2 5" id="KW-0812">Transmembrane</keyword>
<protein>
    <submittedName>
        <fullName evidence="7">Protein NDR1</fullName>
    </submittedName>
</protein>
<evidence type="ECO:0000256" key="5">
    <source>
        <dbReference type="SAM" id="Phobius"/>
    </source>
</evidence>